<organism evidence="1 2">
    <name type="scientific">Nonomuraea indica</name>
    <dbReference type="NCBI Taxonomy" id="1581193"/>
    <lineage>
        <taxon>Bacteria</taxon>
        <taxon>Bacillati</taxon>
        <taxon>Actinomycetota</taxon>
        <taxon>Actinomycetes</taxon>
        <taxon>Streptosporangiales</taxon>
        <taxon>Streptosporangiaceae</taxon>
        <taxon>Nonomuraea</taxon>
    </lineage>
</organism>
<dbReference type="InterPro" id="IPR036689">
    <property type="entry name" value="ESAT-6-like_sf"/>
</dbReference>
<dbReference type="SUPFAM" id="SSF140453">
    <property type="entry name" value="EsxAB dimer-like"/>
    <property type="match status" value="1"/>
</dbReference>
<dbReference type="RefSeq" id="WP_101783748.1">
    <property type="nucleotide sequence ID" value="NZ_JBITMB010000003.1"/>
</dbReference>
<accession>A0ABW8A355</accession>
<dbReference type="Proteomes" id="UP001612928">
    <property type="component" value="Unassembled WGS sequence"/>
</dbReference>
<gene>
    <name evidence="1" type="ORF">ACIBP5_14740</name>
</gene>
<reference evidence="1 2" key="1">
    <citation type="submission" date="2024-10" db="EMBL/GenBank/DDBJ databases">
        <title>The Natural Products Discovery Center: Release of the First 8490 Sequenced Strains for Exploring Actinobacteria Biosynthetic Diversity.</title>
        <authorList>
            <person name="Kalkreuter E."/>
            <person name="Kautsar S.A."/>
            <person name="Yang D."/>
            <person name="Bader C.D."/>
            <person name="Teijaro C.N."/>
            <person name="Fluegel L."/>
            <person name="Davis C.M."/>
            <person name="Simpson J.R."/>
            <person name="Lauterbach L."/>
            <person name="Steele A.D."/>
            <person name="Gui C."/>
            <person name="Meng S."/>
            <person name="Li G."/>
            <person name="Viehrig K."/>
            <person name="Ye F."/>
            <person name="Su P."/>
            <person name="Kiefer A.F."/>
            <person name="Nichols A."/>
            <person name="Cepeda A.J."/>
            <person name="Yan W."/>
            <person name="Fan B."/>
            <person name="Jiang Y."/>
            <person name="Adhikari A."/>
            <person name="Zheng C.-J."/>
            <person name="Schuster L."/>
            <person name="Cowan T.M."/>
            <person name="Smanski M.J."/>
            <person name="Chevrette M.G."/>
            <person name="De Carvalho L.P.S."/>
            <person name="Shen B."/>
        </authorList>
    </citation>
    <scope>NUCLEOTIDE SEQUENCE [LARGE SCALE GENOMIC DNA]</scope>
    <source>
        <strain evidence="1 2">NPDC049503</strain>
    </source>
</reference>
<evidence type="ECO:0000313" key="1">
    <source>
        <dbReference type="EMBL" id="MFI7441210.1"/>
    </source>
</evidence>
<comment type="caution">
    <text evidence="1">The sequence shown here is derived from an EMBL/GenBank/DDBJ whole genome shotgun (WGS) entry which is preliminary data.</text>
</comment>
<name>A0ABW8A355_9ACTN</name>
<evidence type="ECO:0008006" key="3">
    <source>
        <dbReference type="Google" id="ProtNLM"/>
    </source>
</evidence>
<evidence type="ECO:0000313" key="2">
    <source>
        <dbReference type="Proteomes" id="UP001612928"/>
    </source>
</evidence>
<keyword evidence="2" id="KW-1185">Reference proteome</keyword>
<protein>
    <recommendedName>
        <fullName evidence="3">WXG100 family type VII secretion target</fullName>
    </recommendedName>
</protein>
<sequence>MADKLLHDFTQVNFAQMQLAQEGLIKVVTELDRITDQLYKDVAGVLADAWYDDETGQGAKSEFDRARAVWDAQEKEMGNQLAQAAQAVGLANQNYMNAERAARALWADPGR</sequence>
<dbReference type="EMBL" id="JBITMB010000003">
    <property type="protein sequence ID" value="MFI7441210.1"/>
    <property type="molecule type" value="Genomic_DNA"/>
</dbReference>
<proteinExistence type="predicted"/>
<dbReference type="Gene3D" id="1.10.287.1060">
    <property type="entry name" value="ESAT-6-like"/>
    <property type="match status" value="1"/>
</dbReference>